<keyword evidence="1" id="KW-1133">Transmembrane helix</keyword>
<reference evidence="2 3" key="1">
    <citation type="submission" date="2018-01" db="EMBL/GenBank/DDBJ databases">
        <authorList>
            <person name="Grinwald M.F."/>
            <person name="Tasoff P."/>
            <person name="Simpson K.F."/>
            <person name="Vasser A."/>
            <person name="Shaffer C.D."/>
            <person name="Weston-Hafer K.A."/>
            <person name="Russell D.A."/>
            <person name="Pope W.H."/>
            <person name="Jacobs-Sera D."/>
            <person name="Hendrix R.W."/>
            <person name="Hatfull G.F."/>
        </authorList>
    </citation>
    <scope>NUCLEOTIDE SEQUENCE [LARGE SCALE GENOMIC DNA]</scope>
</reference>
<evidence type="ECO:0000313" key="3">
    <source>
        <dbReference type="Proteomes" id="UP000241925"/>
    </source>
</evidence>
<gene>
    <name evidence="2" type="ORF">SEA_BILLNYE_170</name>
</gene>
<feature type="transmembrane region" description="Helical" evidence="1">
    <location>
        <begin position="47"/>
        <end position="69"/>
    </location>
</feature>
<dbReference type="Proteomes" id="UP000241925">
    <property type="component" value="Segment"/>
</dbReference>
<proteinExistence type="predicted"/>
<organism evidence="2 3">
    <name type="scientific">Streptomyces phage BillNye</name>
    <dbReference type="NCBI Taxonomy" id="2079426"/>
    <lineage>
        <taxon>Viruses</taxon>
        <taxon>Duplodnaviria</taxon>
        <taxon>Heunggongvirae</taxon>
        <taxon>Uroviricota</taxon>
        <taxon>Caudoviricetes</taxon>
        <taxon>Stanwilliamsviridae</taxon>
        <taxon>Loccivirinae</taxon>
        <taxon>Wilnyevirus</taxon>
        <taxon>Wilnyevirus billnye</taxon>
    </lineage>
</organism>
<feature type="transmembrane region" description="Helical" evidence="1">
    <location>
        <begin position="12"/>
        <end position="35"/>
    </location>
</feature>
<sequence>MAKAMSKGERAVSGLVVGVIGFFLEGWMLMLFLGGVHHEVLGSVRPIGYWTACMLSVPLDILFMSYFAMTANKVDELHQRVIDGR</sequence>
<protein>
    <submittedName>
        <fullName evidence="2">Uncharacterized protein</fullName>
    </submittedName>
</protein>
<keyword evidence="1" id="KW-0812">Transmembrane</keyword>
<keyword evidence="3" id="KW-1185">Reference proteome</keyword>
<keyword evidence="1" id="KW-0472">Membrane</keyword>
<evidence type="ECO:0000256" key="1">
    <source>
        <dbReference type="SAM" id="Phobius"/>
    </source>
</evidence>
<dbReference type="EMBL" id="MG757153">
    <property type="protein sequence ID" value="AVD99342.1"/>
    <property type="molecule type" value="Genomic_DNA"/>
</dbReference>
<evidence type="ECO:0000313" key="2">
    <source>
        <dbReference type="EMBL" id="AVD99342.1"/>
    </source>
</evidence>
<name>A0A2L1IVX2_9CAUD</name>
<accession>A0A2L1IVX2</accession>